<gene>
    <name evidence="3" type="ORF">MAPG_02838</name>
</gene>
<reference evidence="4" key="5">
    <citation type="submission" date="2015-06" db="UniProtKB">
        <authorList>
            <consortium name="EnsemblFungi"/>
        </authorList>
    </citation>
    <scope>IDENTIFICATION</scope>
    <source>
        <strain evidence="4">ATCC 64411</strain>
    </source>
</reference>
<dbReference type="Proteomes" id="UP000011715">
    <property type="component" value="Unassembled WGS sequence"/>
</dbReference>
<dbReference type="AlphaFoldDB" id="A0A0C4DSF9"/>
<dbReference type="EMBL" id="ADBL01000691">
    <property type="status" value="NOT_ANNOTATED_CDS"/>
    <property type="molecule type" value="Genomic_DNA"/>
</dbReference>
<reference evidence="3" key="1">
    <citation type="submission" date="2010-05" db="EMBL/GenBank/DDBJ databases">
        <title>The Genome Sequence of Magnaporthe poae strain ATCC 64411.</title>
        <authorList>
            <consortium name="The Broad Institute Genome Sequencing Platform"/>
            <consortium name="Broad Institute Genome Sequencing Center for Infectious Disease"/>
            <person name="Ma L.-J."/>
            <person name="Dead R."/>
            <person name="Young S."/>
            <person name="Zeng Q."/>
            <person name="Koehrsen M."/>
            <person name="Alvarado L."/>
            <person name="Berlin A."/>
            <person name="Chapman S.B."/>
            <person name="Chen Z."/>
            <person name="Freedman E."/>
            <person name="Gellesch M."/>
            <person name="Goldberg J."/>
            <person name="Griggs A."/>
            <person name="Gujja S."/>
            <person name="Heilman E.R."/>
            <person name="Heiman D."/>
            <person name="Hepburn T."/>
            <person name="Howarth C."/>
            <person name="Jen D."/>
            <person name="Larson L."/>
            <person name="Mehta T."/>
            <person name="Neiman D."/>
            <person name="Pearson M."/>
            <person name="Roberts A."/>
            <person name="Saif S."/>
            <person name="Shea T."/>
            <person name="Shenoy N."/>
            <person name="Sisk P."/>
            <person name="Stolte C."/>
            <person name="Sykes S."/>
            <person name="Walk T."/>
            <person name="White J."/>
            <person name="Yandava C."/>
            <person name="Haas B."/>
            <person name="Nusbaum C."/>
            <person name="Birren B."/>
        </authorList>
    </citation>
    <scope>NUCLEOTIDE SEQUENCE</scope>
    <source>
        <strain evidence="3">ATCC 64411</strain>
    </source>
</reference>
<accession>A0A0C4DSF9</accession>
<evidence type="ECO:0000256" key="1">
    <source>
        <dbReference type="ARBA" id="ARBA00024204"/>
    </source>
</evidence>
<dbReference type="eggNOG" id="ENOG502S21A">
    <property type="taxonomic scope" value="Eukaryota"/>
</dbReference>
<proteinExistence type="inferred from homology"/>
<dbReference type="EnsemblFungi" id="MAPG_02838T0">
    <property type="protein sequence ID" value="MAPG_02838T0"/>
    <property type="gene ID" value="MAPG_02838"/>
</dbReference>
<reference evidence="4" key="4">
    <citation type="journal article" date="2015" name="G3 (Bethesda)">
        <title>Genome sequences of three phytopathogenic species of the Magnaporthaceae family of fungi.</title>
        <authorList>
            <person name="Okagaki L.H."/>
            <person name="Nunes C.C."/>
            <person name="Sailsbery J."/>
            <person name="Clay B."/>
            <person name="Brown D."/>
            <person name="John T."/>
            <person name="Oh Y."/>
            <person name="Young N."/>
            <person name="Fitzgerald M."/>
            <person name="Haas B.J."/>
            <person name="Zeng Q."/>
            <person name="Young S."/>
            <person name="Adiconis X."/>
            <person name="Fan L."/>
            <person name="Levin J.Z."/>
            <person name="Mitchell T.K."/>
            <person name="Okubara P.A."/>
            <person name="Farman M.L."/>
            <person name="Kohn L.M."/>
            <person name="Birren B."/>
            <person name="Ma L.-J."/>
            <person name="Dean R.A."/>
        </authorList>
    </citation>
    <scope>NUCLEOTIDE SEQUENCE</scope>
    <source>
        <strain evidence="4">ATCC 64411 / 73-15</strain>
    </source>
</reference>
<comment type="similarity">
    <text evidence="1">Belongs to the MIX23 family.</text>
</comment>
<dbReference type="EMBL" id="GL876967">
    <property type="protein sequence ID" value="KLU83787.1"/>
    <property type="molecule type" value="Genomic_DNA"/>
</dbReference>
<protein>
    <submittedName>
        <fullName evidence="3">Caffeine-induced death protein Cid2</fullName>
    </submittedName>
</protein>
<dbReference type="OrthoDB" id="5593818at2759"/>
<dbReference type="Pfam" id="PF09774">
    <property type="entry name" value="MIX23"/>
    <property type="match status" value="1"/>
</dbReference>
<evidence type="ECO:0000313" key="3">
    <source>
        <dbReference type="EMBL" id="KLU83787.1"/>
    </source>
</evidence>
<dbReference type="GO" id="GO:0005758">
    <property type="term" value="C:mitochondrial intermembrane space"/>
    <property type="evidence" value="ECO:0007669"/>
    <property type="project" value="InterPro"/>
</dbReference>
<dbReference type="PANTHER" id="PTHR31905:SF2">
    <property type="entry name" value="PROTEIN MIX23"/>
    <property type="match status" value="1"/>
</dbReference>
<dbReference type="OMA" id="AKWESPG"/>
<organism evidence="4 5">
    <name type="scientific">Magnaporthiopsis poae (strain ATCC 64411 / 73-15)</name>
    <name type="common">Kentucky bluegrass fungus</name>
    <name type="synonym">Magnaporthe poae</name>
    <dbReference type="NCBI Taxonomy" id="644358"/>
    <lineage>
        <taxon>Eukaryota</taxon>
        <taxon>Fungi</taxon>
        <taxon>Dikarya</taxon>
        <taxon>Ascomycota</taxon>
        <taxon>Pezizomycotina</taxon>
        <taxon>Sordariomycetes</taxon>
        <taxon>Sordariomycetidae</taxon>
        <taxon>Magnaporthales</taxon>
        <taxon>Magnaporthaceae</taxon>
        <taxon>Magnaporthiopsis</taxon>
    </lineage>
</organism>
<reference evidence="5" key="2">
    <citation type="submission" date="2010-05" db="EMBL/GenBank/DDBJ databases">
        <title>The genome sequence of Magnaporthe poae strain ATCC 64411.</title>
        <authorList>
            <person name="Ma L.-J."/>
            <person name="Dead R."/>
            <person name="Young S."/>
            <person name="Zeng Q."/>
            <person name="Koehrsen M."/>
            <person name="Alvarado L."/>
            <person name="Berlin A."/>
            <person name="Chapman S.B."/>
            <person name="Chen Z."/>
            <person name="Freedman E."/>
            <person name="Gellesch M."/>
            <person name="Goldberg J."/>
            <person name="Griggs A."/>
            <person name="Gujja S."/>
            <person name="Heilman E.R."/>
            <person name="Heiman D."/>
            <person name="Hepburn T."/>
            <person name="Howarth C."/>
            <person name="Jen D."/>
            <person name="Larson L."/>
            <person name="Mehta T."/>
            <person name="Neiman D."/>
            <person name="Pearson M."/>
            <person name="Roberts A."/>
            <person name="Saif S."/>
            <person name="Shea T."/>
            <person name="Shenoy N."/>
            <person name="Sisk P."/>
            <person name="Stolte C."/>
            <person name="Sykes S."/>
            <person name="Walk T."/>
            <person name="White J."/>
            <person name="Yandava C."/>
            <person name="Haas B."/>
            <person name="Nusbaum C."/>
            <person name="Birren B."/>
        </authorList>
    </citation>
    <scope>NUCLEOTIDE SEQUENCE [LARGE SCALE GENOMIC DNA]</scope>
    <source>
        <strain evidence="5">ATCC 64411 / 73-15</strain>
    </source>
</reference>
<dbReference type="InterPro" id="IPR019171">
    <property type="entry name" value="MIX23"/>
</dbReference>
<evidence type="ECO:0000313" key="4">
    <source>
        <dbReference type="EnsemblFungi" id="MAPG_02838T0"/>
    </source>
</evidence>
<dbReference type="VEuPathDB" id="FungiDB:MAPG_02838"/>
<dbReference type="PANTHER" id="PTHR31905">
    <property type="entry name" value="COILED-COIL DOMAIN-CONTAINING PROTEIN 58"/>
    <property type="match status" value="1"/>
</dbReference>
<evidence type="ECO:0000256" key="2">
    <source>
        <dbReference type="SAM" id="MobiDB-lite"/>
    </source>
</evidence>
<sequence length="273" mass="30775">MSSGRAHSHKTDKQLPQTHTRTEVYHYFSHDRSDTSYTADHGSFRFLGPTNTLAFPSFLWSKGQSPPGQGDPPKETVPKAMPAHPDQPPLTPQLCFSTSALRDFLRLSRSAIDDSISQNLNALVTPARDGFDPSTTSQRIPRPLGRAIDGAACQRFKQQVLFPSWKARSDLISYCTMVATSPDPNDPSAAIREAEESKNKERVIDERLDPYSARFFPTEPRTERLAILLRQERGVEGIVRTRTWEVVNERCGSGDGENWEEAFDKWQKATRRS</sequence>
<reference evidence="3" key="3">
    <citation type="submission" date="2011-03" db="EMBL/GenBank/DDBJ databases">
        <title>Annotation of Magnaporthe poae ATCC 64411.</title>
        <authorList>
            <person name="Ma L.-J."/>
            <person name="Dead R."/>
            <person name="Young S.K."/>
            <person name="Zeng Q."/>
            <person name="Gargeya S."/>
            <person name="Fitzgerald M."/>
            <person name="Haas B."/>
            <person name="Abouelleil A."/>
            <person name="Alvarado L."/>
            <person name="Arachchi H.M."/>
            <person name="Berlin A."/>
            <person name="Brown A."/>
            <person name="Chapman S.B."/>
            <person name="Chen Z."/>
            <person name="Dunbar C."/>
            <person name="Freedman E."/>
            <person name="Gearin G."/>
            <person name="Gellesch M."/>
            <person name="Goldberg J."/>
            <person name="Griggs A."/>
            <person name="Gujja S."/>
            <person name="Heiman D."/>
            <person name="Howarth C."/>
            <person name="Larson L."/>
            <person name="Lui A."/>
            <person name="MacDonald P.J.P."/>
            <person name="Mehta T."/>
            <person name="Montmayeur A."/>
            <person name="Murphy C."/>
            <person name="Neiman D."/>
            <person name="Pearson M."/>
            <person name="Priest M."/>
            <person name="Roberts A."/>
            <person name="Saif S."/>
            <person name="Shea T."/>
            <person name="Shenoy N."/>
            <person name="Sisk P."/>
            <person name="Stolte C."/>
            <person name="Sykes S."/>
            <person name="Yandava C."/>
            <person name="Wortman J."/>
            <person name="Nusbaum C."/>
            <person name="Birren B."/>
        </authorList>
    </citation>
    <scope>NUCLEOTIDE SEQUENCE</scope>
    <source>
        <strain evidence="3">ATCC 64411</strain>
    </source>
</reference>
<keyword evidence="5" id="KW-1185">Reference proteome</keyword>
<dbReference type="STRING" id="644358.A0A0C4DSF9"/>
<name>A0A0C4DSF9_MAGP6</name>
<feature type="region of interest" description="Disordered" evidence="2">
    <location>
        <begin position="59"/>
        <end position="87"/>
    </location>
</feature>
<evidence type="ECO:0000313" key="5">
    <source>
        <dbReference type="Proteomes" id="UP000011715"/>
    </source>
</evidence>